<evidence type="ECO:0000256" key="1">
    <source>
        <dbReference type="SAM" id="MobiDB-lite"/>
    </source>
</evidence>
<dbReference type="EMBL" id="JAULSW010000002">
    <property type="protein sequence ID" value="KAK3389564.1"/>
    <property type="molecule type" value="Genomic_DNA"/>
</dbReference>
<feature type="region of interest" description="Disordered" evidence="1">
    <location>
        <begin position="518"/>
        <end position="591"/>
    </location>
</feature>
<proteinExistence type="predicted"/>
<gene>
    <name evidence="2" type="ORF">B0H63DRAFT_445747</name>
</gene>
<organism evidence="2 3">
    <name type="scientific">Podospora didyma</name>
    <dbReference type="NCBI Taxonomy" id="330526"/>
    <lineage>
        <taxon>Eukaryota</taxon>
        <taxon>Fungi</taxon>
        <taxon>Dikarya</taxon>
        <taxon>Ascomycota</taxon>
        <taxon>Pezizomycotina</taxon>
        <taxon>Sordariomycetes</taxon>
        <taxon>Sordariomycetidae</taxon>
        <taxon>Sordariales</taxon>
        <taxon>Podosporaceae</taxon>
        <taxon>Podospora</taxon>
    </lineage>
</organism>
<feature type="region of interest" description="Disordered" evidence="1">
    <location>
        <begin position="127"/>
        <end position="151"/>
    </location>
</feature>
<reference evidence="2" key="1">
    <citation type="journal article" date="2023" name="Mol. Phylogenet. Evol.">
        <title>Genome-scale phylogeny and comparative genomics of the fungal order Sordariales.</title>
        <authorList>
            <person name="Hensen N."/>
            <person name="Bonometti L."/>
            <person name="Westerberg I."/>
            <person name="Brannstrom I.O."/>
            <person name="Guillou S."/>
            <person name="Cros-Aarteil S."/>
            <person name="Calhoun S."/>
            <person name="Haridas S."/>
            <person name="Kuo A."/>
            <person name="Mondo S."/>
            <person name="Pangilinan J."/>
            <person name="Riley R."/>
            <person name="LaButti K."/>
            <person name="Andreopoulos B."/>
            <person name="Lipzen A."/>
            <person name="Chen C."/>
            <person name="Yan M."/>
            <person name="Daum C."/>
            <person name="Ng V."/>
            <person name="Clum A."/>
            <person name="Steindorff A."/>
            <person name="Ohm R.A."/>
            <person name="Martin F."/>
            <person name="Silar P."/>
            <person name="Natvig D.O."/>
            <person name="Lalanne C."/>
            <person name="Gautier V."/>
            <person name="Ament-Velasquez S.L."/>
            <person name="Kruys A."/>
            <person name="Hutchinson M.I."/>
            <person name="Powell A.J."/>
            <person name="Barry K."/>
            <person name="Miller A.N."/>
            <person name="Grigoriev I.V."/>
            <person name="Debuchy R."/>
            <person name="Gladieux P."/>
            <person name="Hiltunen Thoren M."/>
            <person name="Johannesson H."/>
        </authorList>
    </citation>
    <scope>NUCLEOTIDE SEQUENCE</scope>
    <source>
        <strain evidence="2">CBS 232.78</strain>
    </source>
</reference>
<comment type="caution">
    <text evidence="2">The sequence shown here is derived from an EMBL/GenBank/DDBJ whole genome shotgun (WGS) entry which is preliminary data.</text>
</comment>
<reference evidence="2" key="2">
    <citation type="submission" date="2023-06" db="EMBL/GenBank/DDBJ databases">
        <authorList>
            <consortium name="Lawrence Berkeley National Laboratory"/>
            <person name="Haridas S."/>
            <person name="Hensen N."/>
            <person name="Bonometti L."/>
            <person name="Westerberg I."/>
            <person name="Brannstrom I.O."/>
            <person name="Guillou S."/>
            <person name="Cros-Aarteil S."/>
            <person name="Calhoun S."/>
            <person name="Kuo A."/>
            <person name="Mondo S."/>
            <person name="Pangilinan J."/>
            <person name="Riley R."/>
            <person name="LaButti K."/>
            <person name="Andreopoulos B."/>
            <person name="Lipzen A."/>
            <person name="Chen C."/>
            <person name="Yanf M."/>
            <person name="Daum C."/>
            <person name="Ng V."/>
            <person name="Clum A."/>
            <person name="Steindorff A."/>
            <person name="Ohm R."/>
            <person name="Martin F."/>
            <person name="Silar P."/>
            <person name="Natvig D."/>
            <person name="Lalanne C."/>
            <person name="Gautier V."/>
            <person name="Ament-velasquez S.L."/>
            <person name="Kruys A."/>
            <person name="Hutchinson M.I."/>
            <person name="Powell A.J."/>
            <person name="Barry K."/>
            <person name="Miller A.N."/>
            <person name="Grigoriev I.V."/>
            <person name="Debuchy R."/>
            <person name="Gladieux P."/>
            <person name="Thoren M.H."/>
            <person name="Johannesson H."/>
        </authorList>
    </citation>
    <scope>NUCLEOTIDE SEQUENCE</scope>
    <source>
        <strain evidence="2">CBS 232.78</strain>
    </source>
</reference>
<name>A0AAE0NXR3_9PEZI</name>
<evidence type="ECO:0000313" key="3">
    <source>
        <dbReference type="Proteomes" id="UP001285441"/>
    </source>
</evidence>
<feature type="compositionally biased region" description="Low complexity" evidence="1">
    <location>
        <begin position="296"/>
        <end position="306"/>
    </location>
</feature>
<keyword evidence="3" id="KW-1185">Reference proteome</keyword>
<accession>A0AAE0NXR3</accession>
<evidence type="ECO:0000313" key="2">
    <source>
        <dbReference type="EMBL" id="KAK3389564.1"/>
    </source>
</evidence>
<protein>
    <submittedName>
        <fullName evidence="2">Uncharacterized protein</fullName>
    </submittedName>
</protein>
<dbReference type="Proteomes" id="UP001285441">
    <property type="component" value="Unassembled WGS sequence"/>
</dbReference>
<sequence>MVSWGRDLGHAADFDDRADLANQTARFHVRDTGCFHATPTLASDLPGQVWAAPTSHGDTGGTHPTMLKGNSCAAVLARVSLLSIIDQNPLHRPPFLEEHGVLIFTMAYHPASQPGSPAWRRSVPVLSVEGPHGEPKQQHYGEPPGSARSWNASTAMAPYQDEPPPTPKSDARALVAQKLWGAARRYSDSFSQVPSSSLYYHSLGKLDLRKRGTGMDQRVTTTTSTILQKAPRLRHRDDDTEEDSTSAISSSEEETYRPPVSPSRRKHQSLQFPSSSARGRESPHSLPSPRTPQSKRSPLPSPLSRSLPEETAFFSWNEYHPSILSQRRPLTKAPHEEFIDAFAGIDIHHGPTHAKGLGRLAKPLVHKYRKLPVAELAIAGDRTLLLPTSDQTPQITNPRALERLESELFDTAKYIGSSTRYITVLTWAADSHWGTITLFEVDLPARASTPITPTFARRMAPQAPGAGLAARIRPVAAMEDVPKSVLVNMRIDQSVRKVVLDHAEGRFRWRAQLRGSPAASRTEPRYARVRQDHYNLPPPVPGIGFLSDNEDEDSLYERRMRKRRNRRRAAEGEDTTSGEDEDHRRSIMPRPRPRALLRVDDAHRRSMPRVPVLLPVSPRLNRNEADADGIVATIPQFLALLHADKSIVEIAAAGGISEGKMETEDGDRIRAVTMKEMPQGKRHSGRNVHVVVLVPDGTLWAEEKIFWTDERDGLVDLRQRKYWDLVERGSTRRQRRMSRVETLGYFDYRDGAGSPPLTARSTAW</sequence>
<feature type="region of interest" description="Disordered" evidence="1">
    <location>
        <begin position="214"/>
        <end position="306"/>
    </location>
</feature>
<feature type="compositionally biased region" description="Basic and acidic residues" evidence="1">
    <location>
        <begin position="522"/>
        <end position="533"/>
    </location>
</feature>
<feature type="compositionally biased region" description="Polar residues" evidence="1">
    <location>
        <begin position="218"/>
        <end position="227"/>
    </location>
</feature>
<dbReference type="AlphaFoldDB" id="A0AAE0NXR3"/>